<keyword evidence="1" id="KW-0472">Membrane</keyword>
<dbReference type="EMBL" id="MU090610">
    <property type="protein sequence ID" value="KAF7847658.1"/>
    <property type="molecule type" value="Genomic_DNA"/>
</dbReference>
<gene>
    <name evidence="2" type="ORF">BT93_L2751</name>
</gene>
<feature type="transmembrane region" description="Helical" evidence="1">
    <location>
        <begin position="43"/>
        <end position="61"/>
    </location>
</feature>
<dbReference type="Gramene" id="rna-gnl|WGS:JABURB|Cocit.L2751.1">
    <property type="protein sequence ID" value="cds-KAF7847658.1"/>
    <property type="gene ID" value="gene-BT93_L2751"/>
</dbReference>
<organism evidence="2 3">
    <name type="scientific">Corymbia citriodora subsp. variegata</name>
    <dbReference type="NCBI Taxonomy" id="360336"/>
    <lineage>
        <taxon>Eukaryota</taxon>
        <taxon>Viridiplantae</taxon>
        <taxon>Streptophyta</taxon>
        <taxon>Embryophyta</taxon>
        <taxon>Tracheophyta</taxon>
        <taxon>Spermatophyta</taxon>
        <taxon>Magnoliopsida</taxon>
        <taxon>eudicotyledons</taxon>
        <taxon>Gunneridae</taxon>
        <taxon>Pentapetalae</taxon>
        <taxon>rosids</taxon>
        <taxon>malvids</taxon>
        <taxon>Myrtales</taxon>
        <taxon>Myrtaceae</taxon>
        <taxon>Myrtoideae</taxon>
        <taxon>Eucalypteae</taxon>
        <taxon>Corymbia</taxon>
    </lineage>
</organism>
<feature type="transmembrane region" description="Helical" evidence="1">
    <location>
        <begin position="6"/>
        <end position="23"/>
    </location>
</feature>
<keyword evidence="1" id="KW-1133">Transmembrane helix</keyword>
<keyword evidence="1" id="KW-0812">Transmembrane</keyword>
<name>A0A8T0CIZ0_CORYI</name>
<sequence length="110" mass="12764">MPTHNITIVILVSIFHFKLLIRINIIVRDGKKDMMLHEVKYSYVRACLCIMIGVLAMYDFFPLSLAPLRQGGVAGLRGKTTIHGYISIMTYKYLRAYEYFILCDNIRFLV</sequence>
<evidence type="ECO:0000313" key="2">
    <source>
        <dbReference type="EMBL" id="KAF7847658.1"/>
    </source>
</evidence>
<protein>
    <submittedName>
        <fullName evidence="2">Uncharacterized protein</fullName>
    </submittedName>
</protein>
<dbReference type="AlphaFoldDB" id="A0A8T0CIZ0"/>
<keyword evidence="3" id="KW-1185">Reference proteome</keyword>
<proteinExistence type="predicted"/>
<evidence type="ECO:0000256" key="1">
    <source>
        <dbReference type="SAM" id="Phobius"/>
    </source>
</evidence>
<accession>A0A8T0CIZ0</accession>
<evidence type="ECO:0000313" key="3">
    <source>
        <dbReference type="Proteomes" id="UP000806378"/>
    </source>
</evidence>
<reference evidence="2" key="1">
    <citation type="submission" date="2020-05" db="EMBL/GenBank/DDBJ databases">
        <title>WGS assembly of Corymbia citriodora subspecies variegata.</title>
        <authorList>
            <person name="Barry K."/>
            <person name="Hundley H."/>
            <person name="Shu S."/>
            <person name="Jenkins J."/>
            <person name="Grimwood J."/>
            <person name="Baten A."/>
        </authorList>
    </citation>
    <scope>NUCLEOTIDE SEQUENCE</scope>
    <source>
        <strain evidence="2">CV2-018</strain>
    </source>
</reference>
<dbReference type="Proteomes" id="UP000806378">
    <property type="component" value="Unassembled WGS sequence"/>
</dbReference>
<comment type="caution">
    <text evidence="2">The sequence shown here is derived from an EMBL/GenBank/DDBJ whole genome shotgun (WGS) entry which is preliminary data.</text>
</comment>